<gene>
    <name evidence="1" type="ORF">A6V39_03800</name>
</gene>
<evidence type="ECO:0000313" key="2">
    <source>
        <dbReference type="Proteomes" id="UP000077623"/>
    </source>
</evidence>
<dbReference type="STRING" id="432608.A6V39_03800"/>
<dbReference type="AlphaFoldDB" id="A0A1A9QDC9"/>
<reference evidence="2" key="1">
    <citation type="submission" date="2016-04" db="EMBL/GenBank/DDBJ databases">
        <authorList>
            <person name="Quiroz-Castaneda R.E."/>
            <person name="Martinez-Ocampo F."/>
        </authorList>
    </citation>
    <scope>NUCLEOTIDE SEQUENCE [LARGE SCALE GENOMIC DNA]</scope>
    <source>
        <strain evidence="2">INIFAP01</strain>
    </source>
</reference>
<dbReference type="EMBL" id="LWUJ01000012">
    <property type="protein sequence ID" value="OAL10011.1"/>
    <property type="molecule type" value="Genomic_DNA"/>
</dbReference>
<keyword evidence="2" id="KW-1185">Reference proteome</keyword>
<accession>A0A1A9QDC9</accession>
<dbReference type="Proteomes" id="UP000077623">
    <property type="component" value="Unassembled WGS sequence"/>
</dbReference>
<organism evidence="1 2">
    <name type="scientific">Candidatus Mycoplasma haematobovis</name>
    <dbReference type="NCBI Taxonomy" id="432608"/>
    <lineage>
        <taxon>Bacteria</taxon>
        <taxon>Bacillati</taxon>
        <taxon>Mycoplasmatota</taxon>
        <taxon>Mollicutes</taxon>
        <taxon>Mycoplasmataceae</taxon>
        <taxon>Mycoplasma</taxon>
    </lineage>
</organism>
<protein>
    <submittedName>
        <fullName evidence="1">Uncharacterized protein</fullName>
    </submittedName>
</protein>
<comment type="caution">
    <text evidence="1">The sequence shown here is derived from an EMBL/GenBank/DDBJ whole genome shotgun (WGS) entry which is preliminary data.</text>
</comment>
<evidence type="ECO:0000313" key="1">
    <source>
        <dbReference type="EMBL" id="OAL10011.1"/>
    </source>
</evidence>
<name>A0A1A9QDC9_9MOLU</name>
<proteinExistence type="predicted"/>
<sequence length="215" mass="24724">MLKSLAPKLIIGCLGIGSVTAGTVYAFLPEKYSHQLNKQGRILLTSISDKWDEIKKRYDAEGDDLPILINGQKIAKDNSTLTKIKDWCSKNSNNIFTNTKDENYRRVSAWCTEPKTIEEWMENNKKVLKDEEGTAGKANEHETEWESKKTTYNQAGNNQLIKEITTSNTTEGAEIAVNSLNETSKLRAWCRYSKKKHFKHEEDPRFLKYLKWCVK</sequence>
<dbReference type="RefSeq" id="WP_187150397.1">
    <property type="nucleotide sequence ID" value="NZ_LWUJ01000012.1"/>
</dbReference>